<organism evidence="2 3">
    <name type="scientific">Brevibacillus laterosporus</name>
    <name type="common">Bacillus laterosporus</name>
    <dbReference type="NCBI Taxonomy" id="1465"/>
    <lineage>
        <taxon>Bacteria</taxon>
        <taxon>Bacillati</taxon>
        <taxon>Bacillota</taxon>
        <taxon>Bacilli</taxon>
        <taxon>Bacillales</taxon>
        <taxon>Paenibacillaceae</taxon>
        <taxon>Brevibacillus</taxon>
    </lineage>
</organism>
<reference evidence="2 3" key="1">
    <citation type="submission" date="2018-11" db="EMBL/GenBank/DDBJ databases">
        <title>Phylogenetic determinants of toxin gene distribution in genomes of Brevibacillus laterosporus.</title>
        <authorList>
            <person name="Glare T.R."/>
            <person name="Durrant A."/>
            <person name="Berry C."/>
            <person name="Palma L."/>
            <person name="Ormskirk M."/>
            <person name="Cox M.O."/>
        </authorList>
    </citation>
    <scope>NUCLEOTIDE SEQUENCE [LARGE SCALE GENOMIC DNA]</scope>
    <source>
        <strain evidence="2 3">1821L</strain>
    </source>
</reference>
<dbReference type="PROSITE" id="PS50943">
    <property type="entry name" value="HTH_CROC1"/>
    <property type="match status" value="1"/>
</dbReference>
<dbReference type="GO" id="GO:0003677">
    <property type="term" value="F:DNA binding"/>
    <property type="evidence" value="ECO:0007669"/>
    <property type="project" value="InterPro"/>
</dbReference>
<dbReference type="Gene3D" id="1.10.260.40">
    <property type="entry name" value="lambda repressor-like DNA-binding domains"/>
    <property type="match status" value="1"/>
</dbReference>
<dbReference type="EMBL" id="CP033464">
    <property type="protein sequence ID" value="QDX93594.1"/>
    <property type="molecule type" value="Genomic_DNA"/>
</dbReference>
<evidence type="ECO:0000313" key="2">
    <source>
        <dbReference type="EMBL" id="QDX93594.1"/>
    </source>
</evidence>
<name>A0A518V9F6_BRELA</name>
<evidence type="ECO:0000259" key="1">
    <source>
        <dbReference type="PROSITE" id="PS50943"/>
    </source>
</evidence>
<dbReference type="AlphaFoldDB" id="A0A518V9F6"/>
<proteinExistence type="predicted"/>
<dbReference type="Pfam" id="PF01381">
    <property type="entry name" value="HTH_3"/>
    <property type="match status" value="1"/>
</dbReference>
<sequence>MIDTSDLTYYRLKLREEILIQMHSNNLSQRDLAKLLYISPQSLSYIMKNKQSLSMDQINLLTRVFKLDDDFFYGMVYGELFKDSSKVSLPKVTDFIKACSHCKPGVNHCGKVVELFLETIDIKDMSTALTFAETLFGYGFLAEAASVYYAITNIEKKISERFAVCCHRIFLIERDRDMRKKGVEALHKLRAVLNDLPTEYPAQKNGDVETVNLQLDGYYRIVTWYNVTKEWEELSVIADAYYKEAKDAKDTEHLGESLLYRAASLIGLGELRKAAELLRECHDIGDYYRWAALSNEKLIEVMEGKIEAVSEFIRLVVDKNREHEIITVAPYAIRILLSKGQLERIDVFLEKYNAIFESISLKKDKYNKSQFYNFQVVRLQYYLAKKQYKEAFNDVLEVMKTALEFGDISIYQEMSAILFEHKAILGEDVEHRYMNILKRGETG</sequence>
<protein>
    <submittedName>
        <fullName evidence="2">Helix-turn-helix domain-containing protein</fullName>
    </submittedName>
</protein>
<dbReference type="Proteomes" id="UP000319432">
    <property type="component" value="Chromosome"/>
</dbReference>
<dbReference type="Gene3D" id="1.25.40.10">
    <property type="entry name" value="Tetratricopeptide repeat domain"/>
    <property type="match status" value="1"/>
</dbReference>
<dbReference type="SUPFAM" id="SSF47413">
    <property type="entry name" value="lambda repressor-like DNA-binding domains"/>
    <property type="match status" value="1"/>
</dbReference>
<dbReference type="InterPro" id="IPR010982">
    <property type="entry name" value="Lambda_DNA-bd_dom_sf"/>
</dbReference>
<feature type="domain" description="HTH cro/C1-type" evidence="1">
    <location>
        <begin position="18"/>
        <end position="72"/>
    </location>
</feature>
<evidence type="ECO:0000313" key="3">
    <source>
        <dbReference type="Proteomes" id="UP000319432"/>
    </source>
</evidence>
<dbReference type="InterPro" id="IPR001387">
    <property type="entry name" value="Cro/C1-type_HTH"/>
</dbReference>
<dbReference type="CDD" id="cd00093">
    <property type="entry name" value="HTH_XRE"/>
    <property type="match status" value="1"/>
</dbReference>
<gene>
    <name evidence="2" type="ORF">EEL30_15590</name>
</gene>
<dbReference type="InterPro" id="IPR011990">
    <property type="entry name" value="TPR-like_helical_dom_sf"/>
</dbReference>
<keyword evidence="3" id="KW-1185">Reference proteome</keyword>
<dbReference type="SMART" id="SM00530">
    <property type="entry name" value="HTH_XRE"/>
    <property type="match status" value="1"/>
</dbReference>
<accession>A0A518V9F6</accession>